<sequence>MDNGFSLEQDEVTLGSSFKASPDVPQAVIQLLPEQQKNLELLSHLASYSELLIVVSGPTGVGKTTLAQALVDQRQVPEESLVLQADIMMGMLAILKNIAAHWGMMSLPDNLAEAKETIRDASLRRAEDGESLLVVIDQAEQLDVDTLNDIAHAALLAPQSLSFALFGAPGFEKGFRESPTLAPVHNVKIAALTAADAQQLADQVFSSGALTEEQVRFAYLQSEGLPLIFLRELEDLLLAGDGRKSGHKAVGSNLNRFPLTHIFAVTAVAAALLLSFLYQMDDSTSPAPEDRQQTTPLTAPEPVFRQDEISRLDAPALATVDEADTQTDFNYQQPAETEEADVAPVSEQTDVLAEERNEADASATFLVKPAETDPQPVPSTADKPVIKQPDYSADERELMAASGVVIQLLGSYNRAGALDFIARWQGKVSGRLYLYRTRHNNKDWHVVVAGIYPNRDKAKQAVAAMPGLLRQQSPWVKDVQAVGKLLKQRP</sequence>
<keyword evidence="4" id="KW-1185">Reference proteome</keyword>
<dbReference type="InterPro" id="IPR036680">
    <property type="entry name" value="SPOR-like_sf"/>
</dbReference>
<dbReference type="PANTHER" id="PTHR35894:SF1">
    <property type="entry name" value="PHOSPHORIBULOKINASE _ URIDINE KINASE FAMILY"/>
    <property type="match status" value="1"/>
</dbReference>
<evidence type="ECO:0000313" key="3">
    <source>
        <dbReference type="EMBL" id="MFC3680543.1"/>
    </source>
</evidence>
<feature type="domain" description="SPOR" evidence="2">
    <location>
        <begin position="398"/>
        <end position="478"/>
    </location>
</feature>
<organism evidence="3 4">
    <name type="scientific">Bacterioplanoides pacificum</name>
    <dbReference type="NCBI Taxonomy" id="1171596"/>
    <lineage>
        <taxon>Bacteria</taxon>
        <taxon>Pseudomonadati</taxon>
        <taxon>Pseudomonadota</taxon>
        <taxon>Gammaproteobacteria</taxon>
        <taxon>Oceanospirillales</taxon>
        <taxon>Oceanospirillaceae</taxon>
        <taxon>Bacterioplanoides</taxon>
    </lineage>
</organism>
<dbReference type="SUPFAM" id="SSF52540">
    <property type="entry name" value="P-loop containing nucleoside triphosphate hydrolases"/>
    <property type="match status" value="1"/>
</dbReference>
<proteinExistence type="predicted"/>
<evidence type="ECO:0000313" key="4">
    <source>
        <dbReference type="Proteomes" id="UP001595722"/>
    </source>
</evidence>
<dbReference type="Proteomes" id="UP001595722">
    <property type="component" value="Unassembled WGS sequence"/>
</dbReference>
<dbReference type="Gene3D" id="3.40.50.300">
    <property type="entry name" value="P-loop containing nucleotide triphosphate hydrolases"/>
    <property type="match status" value="1"/>
</dbReference>
<accession>A0ABV7VU69</accession>
<dbReference type="PANTHER" id="PTHR35894">
    <property type="entry name" value="GENERAL SECRETION PATHWAY PROTEIN A-RELATED"/>
    <property type="match status" value="1"/>
</dbReference>
<dbReference type="RefSeq" id="WP_376866532.1">
    <property type="nucleotide sequence ID" value="NZ_JBHRYB010000008.1"/>
</dbReference>
<evidence type="ECO:0000256" key="1">
    <source>
        <dbReference type="SAM" id="MobiDB-lite"/>
    </source>
</evidence>
<dbReference type="Pfam" id="PF13401">
    <property type="entry name" value="AAA_22"/>
    <property type="match status" value="1"/>
</dbReference>
<dbReference type="InterPro" id="IPR052026">
    <property type="entry name" value="ExeA_AAA_ATPase_DNA-bind"/>
</dbReference>
<dbReference type="InterPro" id="IPR007730">
    <property type="entry name" value="SPOR-like_dom"/>
</dbReference>
<dbReference type="InterPro" id="IPR027417">
    <property type="entry name" value="P-loop_NTPase"/>
</dbReference>
<name>A0ABV7VU69_9GAMM</name>
<dbReference type="PROSITE" id="PS51724">
    <property type="entry name" value="SPOR"/>
    <property type="match status" value="1"/>
</dbReference>
<feature type="region of interest" description="Disordered" evidence="1">
    <location>
        <begin position="283"/>
        <end position="306"/>
    </location>
</feature>
<dbReference type="Pfam" id="PF05036">
    <property type="entry name" value="SPOR"/>
    <property type="match status" value="1"/>
</dbReference>
<gene>
    <name evidence="3" type="ORF">ACFOMG_10595</name>
</gene>
<evidence type="ECO:0000259" key="2">
    <source>
        <dbReference type="PROSITE" id="PS51724"/>
    </source>
</evidence>
<dbReference type="InterPro" id="IPR049945">
    <property type="entry name" value="AAA_22"/>
</dbReference>
<comment type="caution">
    <text evidence="3">The sequence shown here is derived from an EMBL/GenBank/DDBJ whole genome shotgun (WGS) entry which is preliminary data.</text>
</comment>
<dbReference type="Gene3D" id="3.30.70.1070">
    <property type="entry name" value="Sporulation related repeat"/>
    <property type="match status" value="1"/>
</dbReference>
<dbReference type="EMBL" id="JBHRYB010000008">
    <property type="protein sequence ID" value="MFC3680543.1"/>
    <property type="molecule type" value="Genomic_DNA"/>
</dbReference>
<protein>
    <submittedName>
        <fullName evidence="3">SPOR domain-containing protein</fullName>
    </submittedName>
</protein>
<reference evidence="4" key="1">
    <citation type="journal article" date="2019" name="Int. J. Syst. Evol. Microbiol.">
        <title>The Global Catalogue of Microorganisms (GCM) 10K type strain sequencing project: providing services to taxonomists for standard genome sequencing and annotation.</title>
        <authorList>
            <consortium name="The Broad Institute Genomics Platform"/>
            <consortium name="The Broad Institute Genome Sequencing Center for Infectious Disease"/>
            <person name="Wu L."/>
            <person name="Ma J."/>
        </authorList>
    </citation>
    <scope>NUCLEOTIDE SEQUENCE [LARGE SCALE GENOMIC DNA]</scope>
    <source>
        <strain evidence="4">KCTC 42424</strain>
    </source>
</reference>